<dbReference type="STRING" id="183478.A0A364N5R7"/>
<feature type="compositionally biased region" description="Polar residues" evidence="1">
    <location>
        <begin position="441"/>
        <end position="450"/>
    </location>
</feature>
<evidence type="ECO:0000256" key="1">
    <source>
        <dbReference type="SAM" id="MobiDB-lite"/>
    </source>
</evidence>
<evidence type="ECO:0000313" key="3">
    <source>
        <dbReference type="Proteomes" id="UP000249619"/>
    </source>
</evidence>
<sequence>MSFLSNMLFGRPSMPKRVATDIVIPLHSRDDTPQNRNISIEFTMRFDDVLDTQKLADALWKLLEKPGWRKLGARLRMNSESGKLEYHIPAQYTQNRPPINFTWKTHRMRLEEHPIGNKFPTVKDSDQIQVFDILFSLRGLTQTEGSTVVLDDWLYTDKAQLGLHVVNFEDATLVTMTWLHTLLDVMGRQALLTAWKAVLEGRDEDVPEFWGYDFDPLEKLGAPVEHDDTLSKDSIADRQVSGIDEKKGLVRMTIASVKAGLQRFLDLKSIFTYLYSRIFKSQKAQSGRMLYMPASYMARLRASAMRDLASLDPLQITYNNTSSPSPKPFLSDGDIFSAWLTRHLVACNPTLLDSPPPRPLLFLNVLGTRDVLSTATSKYSALIPKGKAYVGNCTAGITSQFTLQQFLSLPLGHVAARLRKDVVGQATREAVEASQRAGPGEQQTSASPPDTSMAPVVFVFSNWAKAKLFDTDFSAAVVDSGGKGCEDGVERGKPTFITAYGTDARVAENGVGTGGLGNCIGKDAKGGYWLAGMFAEGFEEGFEKAVLSL</sequence>
<protein>
    <submittedName>
        <fullName evidence="2">Lysr family regulatory protein</fullName>
    </submittedName>
</protein>
<reference evidence="3" key="1">
    <citation type="submission" date="2018-05" db="EMBL/GenBank/DDBJ databases">
        <title>Draft genome sequence of Stemphylium lycopersici strain CIDEFI 213.</title>
        <authorList>
            <person name="Medina R."/>
            <person name="Franco M.E.E."/>
            <person name="Lucentini C.G."/>
            <person name="Saparrat M.C.N."/>
            <person name="Balatti P.A."/>
        </authorList>
    </citation>
    <scope>NUCLEOTIDE SEQUENCE [LARGE SCALE GENOMIC DNA]</scope>
    <source>
        <strain evidence="3">CIDEFI 213</strain>
    </source>
</reference>
<organism evidence="2 3">
    <name type="scientific">Stemphylium lycopersici</name>
    <name type="common">Tomato gray leaf spot disease fungus</name>
    <name type="synonym">Thyrospora lycopersici</name>
    <dbReference type="NCBI Taxonomy" id="183478"/>
    <lineage>
        <taxon>Eukaryota</taxon>
        <taxon>Fungi</taxon>
        <taxon>Dikarya</taxon>
        <taxon>Ascomycota</taxon>
        <taxon>Pezizomycotina</taxon>
        <taxon>Dothideomycetes</taxon>
        <taxon>Pleosporomycetidae</taxon>
        <taxon>Pleosporales</taxon>
        <taxon>Pleosporineae</taxon>
        <taxon>Pleosporaceae</taxon>
        <taxon>Stemphylium</taxon>
    </lineage>
</organism>
<dbReference type="EMBL" id="QGDH01000052">
    <property type="protein sequence ID" value="RAR12147.1"/>
    <property type="molecule type" value="Genomic_DNA"/>
</dbReference>
<accession>A0A364N5R7</accession>
<dbReference type="InterPro" id="IPR023213">
    <property type="entry name" value="CAT-like_dom_sf"/>
</dbReference>
<dbReference type="Proteomes" id="UP000249619">
    <property type="component" value="Unassembled WGS sequence"/>
</dbReference>
<name>A0A364N5R7_STELY</name>
<comment type="caution">
    <text evidence="2">The sequence shown here is derived from an EMBL/GenBank/DDBJ whole genome shotgun (WGS) entry which is preliminary data.</text>
</comment>
<feature type="region of interest" description="Disordered" evidence="1">
    <location>
        <begin position="429"/>
        <end position="450"/>
    </location>
</feature>
<keyword evidence="3" id="KW-1185">Reference proteome</keyword>
<evidence type="ECO:0000313" key="2">
    <source>
        <dbReference type="EMBL" id="RAR12147.1"/>
    </source>
</evidence>
<dbReference type="AlphaFoldDB" id="A0A364N5R7"/>
<proteinExistence type="predicted"/>
<dbReference type="Gene3D" id="3.30.559.10">
    <property type="entry name" value="Chloramphenicol acetyltransferase-like domain"/>
    <property type="match status" value="2"/>
</dbReference>
<gene>
    <name evidence="2" type="ORF">DDE83_004276</name>
</gene>